<keyword evidence="4" id="KW-1185">Reference proteome</keyword>
<gene>
    <name evidence="3" type="ORF">H9K75_02090</name>
</gene>
<evidence type="ECO:0000256" key="2">
    <source>
        <dbReference type="SAM" id="MobiDB-lite"/>
    </source>
</evidence>
<dbReference type="Proteomes" id="UP000516028">
    <property type="component" value="Chromosome"/>
</dbReference>
<accession>A0A7H0GL22</accession>
<dbReference type="Gene3D" id="3.40.190.150">
    <property type="entry name" value="Bordetella uptake gene, domain 1"/>
    <property type="match status" value="1"/>
</dbReference>
<dbReference type="AlphaFoldDB" id="A0A7H0GL22"/>
<evidence type="ECO:0008006" key="5">
    <source>
        <dbReference type="Google" id="ProtNLM"/>
    </source>
</evidence>
<evidence type="ECO:0000313" key="4">
    <source>
        <dbReference type="Proteomes" id="UP000516028"/>
    </source>
</evidence>
<proteinExistence type="inferred from homology"/>
<dbReference type="PANTHER" id="PTHR42928:SF5">
    <property type="entry name" value="BLR1237 PROTEIN"/>
    <property type="match status" value="1"/>
</dbReference>
<evidence type="ECO:0000256" key="1">
    <source>
        <dbReference type="ARBA" id="ARBA00006987"/>
    </source>
</evidence>
<dbReference type="PANTHER" id="PTHR42928">
    <property type="entry name" value="TRICARBOXYLATE-BINDING PROTEIN"/>
    <property type="match status" value="1"/>
</dbReference>
<organism evidence="3 4">
    <name type="scientific">Diaphorobacter aerolatus</name>
    <dbReference type="NCBI Taxonomy" id="1288495"/>
    <lineage>
        <taxon>Bacteria</taxon>
        <taxon>Pseudomonadati</taxon>
        <taxon>Pseudomonadota</taxon>
        <taxon>Betaproteobacteria</taxon>
        <taxon>Burkholderiales</taxon>
        <taxon>Comamonadaceae</taxon>
        <taxon>Diaphorobacter</taxon>
    </lineage>
</organism>
<dbReference type="InterPro" id="IPR042100">
    <property type="entry name" value="Bug_dom1"/>
</dbReference>
<comment type="similarity">
    <text evidence="1">Belongs to the UPF0065 (bug) family.</text>
</comment>
<evidence type="ECO:0000313" key="3">
    <source>
        <dbReference type="EMBL" id="QNP48988.1"/>
    </source>
</evidence>
<dbReference type="Gene3D" id="3.40.190.10">
    <property type="entry name" value="Periplasmic binding protein-like II"/>
    <property type="match status" value="1"/>
</dbReference>
<name>A0A7H0GL22_9BURK</name>
<protein>
    <recommendedName>
        <fullName evidence="5">Tripartite tricarboxylate transporter substrate binding protein</fullName>
    </recommendedName>
</protein>
<reference evidence="3 4" key="1">
    <citation type="submission" date="2020-08" db="EMBL/GenBank/DDBJ databases">
        <title>Genome sequence of Diaphorobacter aerolatus KACC 16536T.</title>
        <authorList>
            <person name="Hyun D.-W."/>
            <person name="Bae J.-W."/>
        </authorList>
    </citation>
    <scope>NUCLEOTIDE SEQUENCE [LARGE SCALE GENOMIC DNA]</scope>
    <source>
        <strain evidence="3 4">KACC 16536</strain>
    </source>
</reference>
<dbReference type="Pfam" id="PF03401">
    <property type="entry name" value="TctC"/>
    <property type="match status" value="1"/>
</dbReference>
<dbReference type="KEGG" id="daer:H9K75_02090"/>
<feature type="region of interest" description="Disordered" evidence="2">
    <location>
        <begin position="1"/>
        <end position="43"/>
    </location>
</feature>
<sequence length="163" mass="18163">MAARASSRRAAEGENRRKTRSRSLQRRWSGDHRRRSRQCAADGHGLCDGGPFIKTGKLKALAVTSSQRLPIIPDVPTVGESVVPQFNMSSWYGIMAPAKTPPAILAKLQTTLQKVMDSPETQKRWSELGAVPIVETREQFEKALHSDIERWSTIVKSANVRLD</sequence>
<dbReference type="InterPro" id="IPR005064">
    <property type="entry name" value="BUG"/>
</dbReference>
<dbReference type="EMBL" id="CP060783">
    <property type="protein sequence ID" value="QNP48988.1"/>
    <property type="molecule type" value="Genomic_DNA"/>
</dbReference>